<protein>
    <submittedName>
        <fullName evidence="4">Uncharacterized protein</fullName>
    </submittedName>
</protein>
<evidence type="ECO:0000256" key="2">
    <source>
        <dbReference type="ARBA" id="ARBA00022803"/>
    </source>
</evidence>
<dbReference type="SMART" id="SM00028">
    <property type="entry name" value="TPR"/>
    <property type="match status" value="5"/>
</dbReference>
<gene>
    <name evidence="4" type="ORF">N792_11455</name>
</gene>
<proteinExistence type="predicted"/>
<keyword evidence="2 3" id="KW-0802">TPR repeat</keyword>
<dbReference type="Gene3D" id="3.40.50.300">
    <property type="entry name" value="P-loop containing nucleotide triphosphate hydrolases"/>
    <property type="match status" value="1"/>
</dbReference>
<keyword evidence="5" id="KW-1185">Reference proteome</keyword>
<feature type="repeat" description="TPR" evidence="3">
    <location>
        <begin position="168"/>
        <end position="201"/>
    </location>
</feature>
<dbReference type="SUPFAM" id="SSF48452">
    <property type="entry name" value="TPR-like"/>
    <property type="match status" value="2"/>
</dbReference>
<comment type="caution">
    <text evidence="4">The sequence shown here is derived from an EMBL/GenBank/DDBJ whole genome shotgun (WGS) entry which is preliminary data.</text>
</comment>
<evidence type="ECO:0000313" key="5">
    <source>
        <dbReference type="Proteomes" id="UP000030017"/>
    </source>
</evidence>
<dbReference type="PANTHER" id="PTHR45586">
    <property type="entry name" value="TPR REPEAT-CONTAINING PROTEIN PA4667"/>
    <property type="match status" value="1"/>
</dbReference>
<dbReference type="eggNOG" id="COG0457">
    <property type="taxonomic scope" value="Bacteria"/>
</dbReference>
<dbReference type="PROSITE" id="PS50005">
    <property type="entry name" value="TPR"/>
    <property type="match status" value="2"/>
</dbReference>
<feature type="repeat" description="TPR" evidence="3">
    <location>
        <begin position="32"/>
        <end position="65"/>
    </location>
</feature>
<accession>A0A0A0EMP4</accession>
<dbReference type="InterPro" id="IPR019734">
    <property type="entry name" value="TPR_rpt"/>
</dbReference>
<keyword evidence="1" id="KW-0677">Repeat</keyword>
<dbReference type="InterPro" id="IPR011990">
    <property type="entry name" value="TPR-like_helical_dom_sf"/>
</dbReference>
<dbReference type="InterPro" id="IPR027417">
    <property type="entry name" value="P-loop_NTPase"/>
</dbReference>
<sequence length="689" mass="74691">MYESIIDALRRGAADEALGAARTAVAEQPQDAAAHRLLANALRLAGDRDAAIAAIDHAIQLAPEDADLHLERAGLLLHERKLDEAQAALAESIGLDPNQFPAYIVQAQLALGRGDLDEADRLTRTAARIAPEHPQIAALEGTLALRRGDADRALAILGSASKRWPEEPTLRHSLGFAYLAKGHFAFAEQAFRGVLEANPGSMPLRALIADLLRRQGRPGEAADEIAPLLANPEATPALRRLIGELELEAGRNDAARDHLKQALQAQPGDRRTILALSEAWRRLGADDDARSTLDALLAEHPQHVDLWRARLLFEEFAGDAARAVIARWLQAMPDSAQALEAQITVHDVAGETEQADALATRITQLEPGHARAEMRILDRLLERDPDAAVSHVEALLARAPDESVRRNLRQLLGRTFDAAGQPAAAVATWAELHAEVVSQRLPLAEPSIAREWPEITIGERPAQPAVLLWGAPGSLIERITGTLHLAGAPLYGDRFGPTPPNDLFQRYLTINALSGGTADPAGLIGEWKAALPARGIQPGQVFDWLLWWDNALLLALREHLPEALLVVALRDPRDMLLDWIAFGSPAPFALESPEVAARWLARVLEQVAELHEKDLMPHHLVRLDGIENDPAAIAQLIANALQTSVANAPPGRLGPDRMAAGRWRDFAEPLGDAFALLTPVAVRLGYPQD</sequence>
<organism evidence="4 5">
    <name type="scientific">Lysobacter concretionis Ko07 = DSM 16239</name>
    <dbReference type="NCBI Taxonomy" id="1122185"/>
    <lineage>
        <taxon>Bacteria</taxon>
        <taxon>Pseudomonadati</taxon>
        <taxon>Pseudomonadota</taxon>
        <taxon>Gammaproteobacteria</taxon>
        <taxon>Lysobacterales</taxon>
        <taxon>Lysobacteraceae</taxon>
        <taxon>Novilysobacter</taxon>
    </lineage>
</organism>
<name>A0A0A0EMP4_9GAMM</name>
<dbReference type="EMBL" id="AVPS01000007">
    <property type="protein sequence ID" value="KGM51348.1"/>
    <property type="molecule type" value="Genomic_DNA"/>
</dbReference>
<evidence type="ECO:0000256" key="3">
    <source>
        <dbReference type="PROSITE-ProRule" id="PRU00339"/>
    </source>
</evidence>
<dbReference type="OrthoDB" id="5965059at2"/>
<dbReference type="AlphaFoldDB" id="A0A0A0EMP4"/>
<dbReference type="Proteomes" id="UP000030017">
    <property type="component" value="Unassembled WGS sequence"/>
</dbReference>
<dbReference type="Pfam" id="PF13432">
    <property type="entry name" value="TPR_16"/>
    <property type="match status" value="1"/>
</dbReference>
<dbReference type="InterPro" id="IPR051012">
    <property type="entry name" value="CellSynth/LPSAsmb/PSIAsmb"/>
</dbReference>
<reference evidence="4 5" key="1">
    <citation type="submission" date="2013-08" db="EMBL/GenBank/DDBJ databases">
        <title>Genome sequencing of Lysobacter.</title>
        <authorList>
            <person name="Zhang S."/>
            <person name="Wang G."/>
        </authorList>
    </citation>
    <scope>NUCLEOTIDE SEQUENCE [LARGE SCALE GENOMIC DNA]</scope>
    <source>
        <strain evidence="4 5">Ko07</strain>
    </source>
</reference>
<dbReference type="Gene3D" id="1.25.40.10">
    <property type="entry name" value="Tetratricopeptide repeat domain"/>
    <property type="match status" value="2"/>
</dbReference>
<dbReference type="STRING" id="1122185.N792_11455"/>
<evidence type="ECO:0000256" key="1">
    <source>
        <dbReference type="ARBA" id="ARBA00022737"/>
    </source>
</evidence>
<dbReference type="RefSeq" id="WP_036194594.1">
    <property type="nucleotide sequence ID" value="NZ_AVPS01000007.1"/>
</dbReference>
<evidence type="ECO:0000313" key="4">
    <source>
        <dbReference type="EMBL" id="KGM51348.1"/>
    </source>
</evidence>
<dbReference type="Pfam" id="PF14559">
    <property type="entry name" value="TPR_19"/>
    <property type="match status" value="2"/>
</dbReference>
<dbReference type="PANTHER" id="PTHR45586:SF1">
    <property type="entry name" value="LIPOPOLYSACCHARIDE ASSEMBLY PROTEIN B"/>
    <property type="match status" value="1"/>
</dbReference>